<protein>
    <submittedName>
        <fullName evidence="2">Flavodoxin domain-containing protein</fullName>
    </submittedName>
</protein>
<dbReference type="EMBL" id="JBHSIT010000002">
    <property type="protein sequence ID" value="MFC4907100.1"/>
    <property type="molecule type" value="Genomic_DNA"/>
</dbReference>
<sequence length="173" mass="19103">MDVLVGYASAHGSTRSIAERIAAVLGDHGLASRAVPLDSAVDAAGYGAFVLGSAVHNRTWLVEAKDFVAANRAVLRTRPVWLFSVGMPAALRGPWRRFGPLEERTISAELRKTVTPRDHVLFSGVFRPEHTSAFGRLLFRAMGSRYGDYRDWARVTAWAEEIARHLTKEPDTD</sequence>
<name>A0ABV9TSR0_9ACTN</name>
<organism evidence="2 3">
    <name type="scientific">Actinomadura gamaensis</name>
    <dbReference type="NCBI Taxonomy" id="1763541"/>
    <lineage>
        <taxon>Bacteria</taxon>
        <taxon>Bacillati</taxon>
        <taxon>Actinomycetota</taxon>
        <taxon>Actinomycetes</taxon>
        <taxon>Streptosporangiales</taxon>
        <taxon>Thermomonosporaceae</taxon>
        <taxon>Actinomadura</taxon>
    </lineage>
</organism>
<dbReference type="SUPFAM" id="SSF52218">
    <property type="entry name" value="Flavoproteins"/>
    <property type="match status" value="1"/>
</dbReference>
<evidence type="ECO:0000313" key="3">
    <source>
        <dbReference type="Proteomes" id="UP001595872"/>
    </source>
</evidence>
<evidence type="ECO:0000313" key="2">
    <source>
        <dbReference type="EMBL" id="MFC4907100.1"/>
    </source>
</evidence>
<comment type="caution">
    <text evidence="2">The sequence shown here is derived from an EMBL/GenBank/DDBJ whole genome shotgun (WGS) entry which is preliminary data.</text>
</comment>
<dbReference type="Proteomes" id="UP001595872">
    <property type="component" value="Unassembled WGS sequence"/>
</dbReference>
<dbReference type="InterPro" id="IPR026816">
    <property type="entry name" value="Flavodoxin_dom"/>
</dbReference>
<feature type="domain" description="Flavodoxin" evidence="1">
    <location>
        <begin position="4"/>
        <end position="140"/>
    </location>
</feature>
<proteinExistence type="predicted"/>
<gene>
    <name evidence="2" type="ORF">ACFPCY_07200</name>
</gene>
<reference evidence="3" key="1">
    <citation type="journal article" date="2019" name="Int. J. Syst. Evol. Microbiol.">
        <title>The Global Catalogue of Microorganisms (GCM) 10K type strain sequencing project: providing services to taxonomists for standard genome sequencing and annotation.</title>
        <authorList>
            <consortium name="The Broad Institute Genomics Platform"/>
            <consortium name="The Broad Institute Genome Sequencing Center for Infectious Disease"/>
            <person name="Wu L."/>
            <person name="Ma J."/>
        </authorList>
    </citation>
    <scope>NUCLEOTIDE SEQUENCE [LARGE SCALE GENOMIC DNA]</scope>
    <source>
        <strain evidence="3">KLKA75</strain>
    </source>
</reference>
<keyword evidence="3" id="KW-1185">Reference proteome</keyword>
<evidence type="ECO:0000259" key="1">
    <source>
        <dbReference type="Pfam" id="PF12724"/>
    </source>
</evidence>
<dbReference type="InterPro" id="IPR029039">
    <property type="entry name" value="Flavoprotein-like_sf"/>
</dbReference>
<accession>A0ABV9TSR0</accession>
<dbReference type="Pfam" id="PF12724">
    <property type="entry name" value="Flavodoxin_5"/>
    <property type="match status" value="1"/>
</dbReference>
<dbReference type="RefSeq" id="WP_378252841.1">
    <property type="nucleotide sequence ID" value="NZ_JBHSIT010000002.1"/>
</dbReference>
<dbReference type="Gene3D" id="3.40.50.360">
    <property type="match status" value="1"/>
</dbReference>